<dbReference type="EMBL" id="AOMD01000027">
    <property type="protein sequence ID" value="EMA43825.1"/>
    <property type="molecule type" value="Genomic_DNA"/>
</dbReference>
<name>M0MHB9_9EURY</name>
<keyword evidence="3" id="KW-1185">Reference proteome</keyword>
<dbReference type="Proteomes" id="UP000011669">
    <property type="component" value="Unassembled WGS sequence"/>
</dbReference>
<dbReference type="Pfam" id="PF19102">
    <property type="entry name" value="DUF5789"/>
    <property type="match status" value="1"/>
</dbReference>
<protein>
    <recommendedName>
        <fullName evidence="4">DUF2795 domain-containing protein</fullName>
    </recommendedName>
</protein>
<proteinExistence type="predicted"/>
<dbReference type="PATRIC" id="fig|1227455.4.peg.2525"/>
<gene>
    <name evidence="2" type="ORF">C449_12325</name>
</gene>
<accession>M0MHB9</accession>
<dbReference type="InterPro" id="IPR043899">
    <property type="entry name" value="DUF5789"/>
</dbReference>
<organism evidence="2 3">
    <name type="scientific">Halococcus saccharolyticus DSM 5350</name>
    <dbReference type="NCBI Taxonomy" id="1227455"/>
    <lineage>
        <taxon>Archaea</taxon>
        <taxon>Methanobacteriati</taxon>
        <taxon>Methanobacteriota</taxon>
        <taxon>Stenosarchaea group</taxon>
        <taxon>Halobacteria</taxon>
        <taxon>Halobacteriales</taxon>
        <taxon>Halococcaceae</taxon>
        <taxon>Halococcus</taxon>
    </lineage>
</organism>
<evidence type="ECO:0008006" key="4">
    <source>
        <dbReference type="Google" id="ProtNLM"/>
    </source>
</evidence>
<evidence type="ECO:0000313" key="3">
    <source>
        <dbReference type="Proteomes" id="UP000011669"/>
    </source>
</evidence>
<dbReference type="InParanoid" id="M0MHB9"/>
<evidence type="ECO:0000313" key="2">
    <source>
        <dbReference type="EMBL" id="EMA43825.1"/>
    </source>
</evidence>
<dbReference type="AlphaFoldDB" id="M0MHB9"/>
<feature type="compositionally biased region" description="Acidic residues" evidence="1">
    <location>
        <begin position="99"/>
        <end position="108"/>
    </location>
</feature>
<feature type="region of interest" description="Disordered" evidence="1">
    <location>
        <begin position="83"/>
        <end position="108"/>
    </location>
</feature>
<dbReference type="OrthoDB" id="317850at2157"/>
<dbReference type="RefSeq" id="WP_006078326.1">
    <property type="nucleotide sequence ID" value="NZ_AOMD01000027.1"/>
</dbReference>
<comment type="caution">
    <text evidence="2">The sequence shown here is derived from an EMBL/GenBank/DDBJ whole genome shotgun (WGS) entry which is preliminary data.</text>
</comment>
<reference evidence="2 3" key="1">
    <citation type="journal article" date="2014" name="PLoS Genet.">
        <title>Phylogenetically driven sequencing of extremely halophilic archaea reveals strategies for static and dynamic osmo-response.</title>
        <authorList>
            <person name="Becker E.A."/>
            <person name="Seitzer P.M."/>
            <person name="Tritt A."/>
            <person name="Larsen D."/>
            <person name="Krusor M."/>
            <person name="Yao A.I."/>
            <person name="Wu D."/>
            <person name="Madern D."/>
            <person name="Eisen J.A."/>
            <person name="Darling A.E."/>
            <person name="Facciotti M.T."/>
        </authorList>
    </citation>
    <scope>NUCLEOTIDE SEQUENCE [LARGE SCALE GENOMIC DNA]</scope>
    <source>
        <strain evidence="2 3">DSM 5350</strain>
    </source>
</reference>
<evidence type="ECO:0000256" key="1">
    <source>
        <dbReference type="SAM" id="MobiDB-lite"/>
    </source>
</evidence>
<sequence length="108" mass="12170">MGERDTDKTREQGVEFGSLANRIDNHSYPATSTDLIEDYGDYEVKLPDGTQTLENLFEPLQEEEFDSAEDARQAVLNMVDDRAIGRKGYSDRSPPAPGEETDWEPESI</sequence>